<dbReference type="RefSeq" id="XP_018162284.1">
    <property type="nucleotide sequence ID" value="XM_018297468.1"/>
</dbReference>
<dbReference type="KEGG" id="chig:CH63R_02493"/>
<evidence type="ECO:0000313" key="2">
    <source>
        <dbReference type="Proteomes" id="UP000092177"/>
    </source>
</evidence>
<dbReference type="GeneID" id="28861575"/>
<sequence length="85" mass="9239">MGKTGWGGGLESFTSKLVGLFADESILAIGSHIMERSARILGAQEEDFQYDSISVSSHVIDSMIGVELQSWLFKEFGVQVSVQIS</sequence>
<proteinExistence type="predicted"/>
<comment type="caution">
    <text evidence="1">The sequence shown here is derived from an EMBL/GenBank/DDBJ whole genome shotgun (WGS) entry which is preliminary data.</text>
</comment>
<evidence type="ECO:0000313" key="1">
    <source>
        <dbReference type="EMBL" id="OBR13767.1"/>
    </source>
</evidence>
<name>A0A1B7YNY0_COLHI</name>
<dbReference type="Proteomes" id="UP000092177">
    <property type="component" value="Chromosome 2"/>
</dbReference>
<dbReference type="EMBL" id="LTAN01000002">
    <property type="protein sequence ID" value="OBR13767.1"/>
    <property type="molecule type" value="Genomic_DNA"/>
</dbReference>
<reference evidence="2" key="1">
    <citation type="journal article" date="2017" name="BMC Genomics">
        <title>Gapless genome assembly of Colletotrichum higginsianum reveals chromosome structure and association of transposable elements with secondary metabolite gene clusters.</title>
        <authorList>
            <person name="Dallery J.-F."/>
            <person name="Lapalu N."/>
            <person name="Zampounis A."/>
            <person name="Pigne S."/>
            <person name="Luyten I."/>
            <person name="Amselem J."/>
            <person name="Wittenberg A.H.J."/>
            <person name="Zhou S."/>
            <person name="de Queiroz M.V."/>
            <person name="Robin G.P."/>
            <person name="Auger A."/>
            <person name="Hainaut M."/>
            <person name="Henrissat B."/>
            <person name="Kim K.-T."/>
            <person name="Lee Y.-H."/>
            <person name="Lespinet O."/>
            <person name="Schwartz D.C."/>
            <person name="Thon M.R."/>
            <person name="O'Connell R.J."/>
        </authorList>
    </citation>
    <scope>NUCLEOTIDE SEQUENCE [LARGE SCALE GENOMIC DNA]</scope>
    <source>
        <strain evidence="2">IMI 349063</strain>
    </source>
</reference>
<keyword evidence="2" id="KW-1185">Reference proteome</keyword>
<dbReference type="AlphaFoldDB" id="A0A1B7YNY0"/>
<protein>
    <submittedName>
        <fullName evidence="1">KR domain-containing protein</fullName>
    </submittedName>
</protein>
<dbReference type="VEuPathDB" id="FungiDB:CH63R_02493"/>
<accession>A0A1B7YNY0</accession>
<organism evidence="1 2">
    <name type="scientific">Colletotrichum higginsianum (strain IMI 349063)</name>
    <name type="common">Crucifer anthracnose fungus</name>
    <dbReference type="NCBI Taxonomy" id="759273"/>
    <lineage>
        <taxon>Eukaryota</taxon>
        <taxon>Fungi</taxon>
        <taxon>Dikarya</taxon>
        <taxon>Ascomycota</taxon>
        <taxon>Pezizomycotina</taxon>
        <taxon>Sordariomycetes</taxon>
        <taxon>Hypocreomycetidae</taxon>
        <taxon>Glomerellales</taxon>
        <taxon>Glomerellaceae</taxon>
        <taxon>Colletotrichum</taxon>
        <taxon>Colletotrichum destructivum species complex</taxon>
    </lineage>
</organism>
<gene>
    <name evidence="1" type="ORF">CH63R_02493</name>
</gene>